<keyword evidence="6" id="KW-0677">Repeat</keyword>
<keyword evidence="8" id="KW-0496">Mitochondrion</keyword>
<dbReference type="EMBL" id="HBFO01000351">
    <property type="protein sequence ID" value="CAD8809154.1"/>
    <property type="molecule type" value="Transcribed_RNA"/>
</dbReference>
<evidence type="ECO:0000256" key="5">
    <source>
        <dbReference type="ARBA" id="ARBA00022660"/>
    </source>
</evidence>
<dbReference type="InterPro" id="IPR016680">
    <property type="entry name" value="NDUFA8"/>
</dbReference>
<evidence type="ECO:0000313" key="11">
    <source>
        <dbReference type="EMBL" id="CAD8809154.1"/>
    </source>
</evidence>
<dbReference type="GO" id="GO:0006120">
    <property type="term" value="P:mitochondrial electron transport, NADH to ubiquinone"/>
    <property type="evidence" value="ECO:0007669"/>
    <property type="project" value="InterPro"/>
</dbReference>
<keyword evidence="9" id="KW-1015">Disulfide bond</keyword>
<dbReference type="PROSITE" id="PS51808">
    <property type="entry name" value="CHCH"/>
    <property type="match status" value="1"/>
</dbReference>
<keyword evidence="5" id="KW-0679">Respiratory chain</keyword>
<protein>
    <recommendedName>
        <fullName evidence="12">CHCH domain-containing protein</fullName>
    </recommendedName>
</protein>
<evidence type="ECO:0000256" key="3">
    <source>
        <dbReference type="ARBA" id="ARBA00010705"/>
    </source>
</evidence>
<evidence type="ECO:0000256" key="6">
    <source>
        <dbReference type="ARBA" id="ARBA00022737"/>
    </source>
</evidence>
<dbReference type="AlphaFoldDB" id="A0A6U0F996"/>
<proteinExistence type="inferred from homology"/>
<reference evidence="11" key="1">
    <citation type="submission" date="2021-01" db="EMBL/GenBank/DDBJ databases">
        <authorList>
            <person name="Corre E."/>
            <person name="Pelletier E."/>
            <person name="Niang G."/>
            <person name="Scheremetjew M."/>
            <person name="Finn R."/>
            <person name="Kale V."/>
            <person name="Holt S."/>
            <person name="Cochrane G."/>
            <person name="Meng A."/>
            <person name="Brown T."/>
            <person name="Cohen L."/>
        </authorList>
    </citation>
    <scope>NUCLEOTIDE SEQUENCE</scope>
    <source>
        <strain evidence="11">Clade-D-RCC1621</strain>
        <strain evidence="10">Clade-D-RCC2572</strain>
    </source>
</reference>
<dbReference type="PANTHER" id="PTHR13344:SF0">
    <property type="entry name" value="NADH DEHYDROGENASE [UBIQUINONE] 1 ALPHA SUBCOMPLEX SUBUNIT 8"/>
    <property type="match status" value="1"/>
</dbReference>
<comment type="similarity">
    <text evidence="3">Belongs to the complex I NDUFA8 subunit family.</text>
</comment>
<evidence type="ECO:0000256" key="8">
    <source>
        <dbReference type="ARBA" id="ARBA00023128"/>
    </source>
</evidence>
<evidence type="ECO:0000256" key="7">
    <source>
        <dbReference type="ARBA" id="ARBA00022982"/>
    </source>
</evidence>
<keyword evidence="7" id="KW-0249">Electron transport</keyword>
<dbReference type="PANTHER" id="PTHR13344">
    <property type="entry name" value="NADH-UBIQUINONE OXIDOREDUCTASE"/>
    <property type="match status" value="1"/>
</dbReference>
<evidence type="ECO:0000256" key="1">
    <source>
        <dbReference type="ARBA" id="ARBA00003195"/>
    </source>
</evidence>
<comment type="subcellular location">
    <subcellularLocation>
        <location evidence="2">Mitochondrion</location>
    </subcellularLocation>
</comment>
<evidence type="ECO:0000256" key="9">
    <source>
        <dbReference type="ARBA" id="ARBA00023157"/>
    </source>
</evidence>
<dbReference type="EMBL" id="HBEW01005667">
    <property type="protein sequence ID" value="CAD8584158.1"/>
    <property type="molecule type" value="Transcribed_RNA"/>
</dbReference>
<gene>
    <name evidence="10" type="ORF">OMED0929_LOCUS4767</name>
    <name evidence="11" type="ORF">OMED0930_LOCUS247</name>
</gene>
<evidence type="ECO:0008006" key="12">
    <source>
        <dbReference type="Google" id="ProtNLM"/>
    </source>
</evidence>
<sequence>MGLGDHDVPTSSVLFAVHKHLQQRCAGKTAAFLACKKSDQDPEKCLKEGAAMTGCMVEVLRDLKGKCGDETNAYAACLDYRSNQFEKCRAEQQAFESKCPL</sequence>
<dbReference type="GO" id="GO:0005739">
    <property type="term" value="C:mitochondrion"/>
    <property type="evidence" value="ECO:0007669"/>
    <property type="project" value="UniProtKB-SubCell"/>
</dbReference>
<evidence type="ECO:0000256" key="2">
    <source>
        <dbReference type="ARBA" id="ARBA00004173"/>
    </source>
</evidence>
<keyword evidence="4" id="KW-0813">Transport</keyword>
<name>A0A6U0F996_9CHLO</name>
<organism evidence="11">
    <name type="scientific">Ostreococcus mediterraneus</name>
    <dbReference type="NCBI Taxonomy" id="1486918"/>
    <lineage>
        <taxon>Eukaryota</taxon>
        <taxon>Viridiplantae</taxon>
        <taxon>Chlorophyta</taxon>
        <taxon>Mamiellophyceae</taxon>
        <taxon>Mamiellales</taxon>
        <taxon>Bathycoccaceae</taxon>
        <taxon>Ostreococcus</taxon>
    </lineage>
</organism>
<evidence type="ECO:0000313" key="10">
    <source>
        <dbReference type="EMBL" id="CAD8584158.1"/>
    </source>
</evidence>
<evidence type="ECO:0000256" key="4">
    <source>
        <dbReference type="ARBA" id="ARBA00022448"/>
    </source>
</evidence>
<comment type="function">
    <text evidence="1">Accessory subunit of the mitochondrial membrane respiratory chain NADH dehydrogenase (Complex I), that is believed not to be involved in catalysis. Complex I functions in the transfer of electrons from NADH to the respiratory chain. The immediate electron acceptor for the enzyme is believed to be ubiquinone.</text>
</comment>
<accession>A0A6U0F996</accession>